<dbReference type="Pfam" id="PF22758">
    <property type="entry name" value="Phage_cement"/>
    <property type="match status" value="1"/>
</dbReference>
<dbReference type="AlphaFoldDB" id="A0A5B0DWS9"/>
<organism evidence="1 2">
    <name type="scientific">Aureimonas fodinaquatilis</name>
    <dbReference type="NCBI Taxonomy" id="2565783"/>
    <lineage>
        <taxon>Bacteria</taxon>
        <taxon>Pseudomonadati</taxon>
        <taxon>Pseudomonadota</taxon>
        <taxon>Alphaproteobacteria</taxon>
        <taxon>Hyphomicrobiales</taxon>
        <taxon>Aurantimonadaceae</taxon>
        <taxon>Aureimonas</taxon>
    </lineage>
</organism>
<evidence type="ECO:0000313" key="2">
    <source>
        <dbReference type="Proteomes" id="UP000324738"/>
    </source>
</evidence>
<accession>A0A5B0DWS9</accession>
<keyword evidence="2" id="KW-1185">Reference proteome</keyword>
<dbReference type="InterPro" id="IPR054438">
    <property type="entry name" value="Struct_cement_gp24/gp6"/>
</dbReference>
<comment type="caution">
    <text evidence="1">The sequence shown here is derived from an EMBL/GenBank/DDBJ whole genome shotgun (WGS) entry which is preliminary data.</text>
</comment>
<dbReference type="Proteomes" id="UP000324738">
    <property type="component" value="Unassembled WGS sequence"/>
</dbReference>
<gene>
    <name evidence="1" type="ORF">FPY71_10100</name>
</gene>
<sequence>MAIPPVSYSRDTPKGYPGMIATTEPHHIISMVVAQASANIPFGRGVLFGTVEDTVALPTAIGKFAGVAVVDRTIPHEQGEAYKPFDQISVMKNGTIWVTALVAVAQGDDVYMTPTGTFTNVSNSDANQLLVGAEWATVTSGANQLAKLRLGVTK</sequence>
<dbReference type="EMBL" id="VTWH01000002">
    <property type="protein sequence ID" value="KAA0970818.1"/>
    <property type="molecule type" value="Genomic_DNA"/>
</dbReference>
<proteinExistence type="predicted"/>
<evidence type="ECO:0008006" key="3">
    <source>
        <dbReference type="Google" id="ProtNLM"/>
    </source>
</evidence>
<reference evidence="1 2" key="1">
    <citation type="submission" date="2019-08" db="EMBL/GenBank/DDBJ databases">
        <title>Aureimonas fodiniaquatilis sp. nov., isolated from a coal mine wastewater.</title>
        <authorList>
            <person name="Kim W."/>
        </authorList>
    </citation>
    <scope>NUCLEOTIDE SEQUENCE [LARGE SCALE GENOMIC DNA]</scope>
    <source>
        <strain evidence="1 2">CAU 1482</strain>
    </source>
</reference>
<dbReference type="OrthoDB" id="7570830at2"/>
<name>A0A5B0DWS9_9HYPH</name>
<dbReference type="RefSeq" id="WP_149300131.1">
    <property type="nucleotide sequence ID" value="NZ_VTWH01000002.1"/>
</dbReference>
<protein>
    <recommendedName>
        <fullName evidence="3">DUF2190 family protein</fullName>
    </recommendedName>
</protein>
<evidence type="ECO:0000313" key="1">
    <source>
        <dbReference type="EMBL" id="KAA0970818.1"/>
    </source>
</evidence>